<dbReference type="InterPro" id="IPR005828">
    <property type="entry name" value="MFS_sugar_transport-like"/>
</dbReference>
<dbReference type="Proteomes" id="UP001311232">
    <property type="component" value="Unassembled WGS sequence"/>
</dbReference>
<feature type="transmembrane region" description="Helical" evidence="5">
    <location>
        <begin position="502"/>
        <end position="519"/>
    </location>
</feature>
<dbReference type="InterPro" id="IPR005829">
    <property type="entry name" value="Sugar_transporter_CS"/>
</dbReference>
<keyword evidence="4 5" id="KW-0472">Membrane</keyword>
<evidence type="ECO:0000256" key="2">
    <source>
        <dbReference type="ARBA" id="ARBA00022692"/>
    </source>
</evidence>
<comment type="caution">
    <text evidence="7">The sequence shown here is derived from an EMBL/GenBank/DDBJ whole genome shotgun (WGS) entry which is preliminary data.</text>
</comment>
<dbReference type="AlphaFoldDB" id="A0AAV9SHQ9"/>
<accession>A0AAV9SHQ9</accession>
<gene>
    <name evidence="7" type="ORF">CRENBAI_016201</name>
</gene>
<evidence type="ECO:0000256" key="4">
    <source>
        <dbReference type="ARBA" id="ARBA00023136"/>
    </source>
</evidence>
<feature type="transmembrane region" description="Helical" evidence="5">
    <location>
        <begin position="437"/>
        <end position="459"/>
    </location>
</feature>
<organism evidence="7 8">
    <name type="scientific">Crenichthys baileyi</name>
    <name type="common">White River springfish</name>
    <dbReference type="NCBI Taxonomy" id="28760"/>
    <lineage>
        <taxon>Eukaryota</taxon>
        <taxon>Metazoa</taxon>
        <taxon>Chordata</taxon>
        <taxon>Craniata</taxon>
        <taxon>Vertebrata</taxon>
        <taxon>Euteleostomi</taxon>
        <taxon>Actinopterygii</taxon>
        <taxon>Neopterygii</taxon>
        <taxon>Teleostei</taxon>
        <taxon>Neoteleostei</taxon>
        <taxon>Acanthomorphata</taxon>
        <taxon>Ovalentaria</taxon>
        <taxon>Atherinomorphae</taxon>
        <taxon>Cyprinodontiformes</taxon>
        <taxon>Goodeidae</taxon>
        <taxon>Crenichthys</taxon>
    </lineage>
</organism>
<feature type="transmembrane region" description="Helical" evidence="5">
    <location>
        <begin position="206"/>
        <end position="227"/>
    </location>
</feature>
<dbReference type="PROSITE" id="PS50850">
    <property type="entry name" value="MFS"/>
    <property type="match status" value="1"/>
</dbReference>
<reference evidence="7 8" key="1">
    <citation type="submission" date="2021-06" db="EMBL/GenBank/DDBJ databases">
        <authorList>
            <person name="Palmer J.M."/>
        </authorList>
    </citation>
    <scope>NUCLEOTIDE SEQUENCE [LARGE SCALE GENOMIC DNA]</scope>
    <source>
        <strain evidence="7 8">MEX-2019</strain>
        <tissue evidence="7">Muscle</tissue>
    </source>
</reference>
<proteinExistence type="predicted"/>
<feature type="transmembrane region" description="Helical" evidence="5">
    <location>
        <begin position="21"/>
        <end position="44"/>
    </location>
</feature>
<dbReference type="PANTHER" id="PTHR24064">
    <property type="entry name" value="SOLUTE CARRIER FAMILY 22 MEMBER"/>
    <property type="match status" value="1"/>
</dbReference>
<keyword evidence="3 5" id="KW-1133">Transmembrane helix</keyword>
<sequence>MQNYEESVSFLTSWGPFQRKIFVVLCLACVPCGYNILSVIFLLASPPHHCDIPAHSNLSQEWIHASIPVKVSGQLTRSSCSRYELDLVRNLSTMGASPNWMQNQSVQQGSRPEVLSNLRQEGCKDGWTYSTEYFQSTVVTEFDLVCSEQWKQPLTSLVYFLGGLSGCFVSGQISDRFGRKPVLFGSIAILSIFSSAVAFAPSWPVFTVLFFMLGLGQIACYIVAFVLGSEILVGSSRVIFCSLGQPFAYAFSMMLLPGTAYLVRSWRHLSLTMALPGLACIPLWWLVPESPRWLLSHGRLPEAELLLRSAALENQVEAPTVIFLPPKAERAGSQKAESVSFLDLLKTANIRRVTMKLWLIWFSMSVCYFGLSFSMSTLYGNPFLNYFLLTAVELPAFFASWLAARSFPRRLSFISFSLLGALALLFIQVTMHSHPDLTMFLVLLGKFGVLAGNGLVYTYTGELFPTVIRNTAMSSCAMFSRVGSSVSPYLLEMAEFNELLPWIIVGVLSLLSIFLCIFLPETFRQPLPDTIEQMPVTQWFAWPWASKAALKRKFTKKQSTSLELICTTRL</sequence>
<feature type="transmembrane region" description="Helical" evidence="5">
    <location>
        <begin position="157"/>
        <end position="174"/>
    </location>
</feature>
<dbReference type="GO" id="GO:0022857">
    <property type="term" value="F:transmembrane transporter activity"/>
    <property type="evidence" value="ECO:0007669"/>
    <property type="project" value="InterPro"/>
</dbReference>
<comment type="subcellular location">
    <subcellularLocation>
        <location evidence="1">Membrane</location>
        <topology evidence="1">Multi-pass membrane protein</topology>
    </subcellularLocation>
</comment>
<dbReference type="GO" id="GO:0016020">
    <property type="term" value="C:membrane"/>
    <property type="evidence" value="ECO:0007669"/>
    <property type="project" value="UniProtKB-SubCell"/>
</dbReference>
<feature type="transmembrane region" description="Helical" evidence="5">
    <location>
        <begin position="386"/>
        <end position="404"/>
    </location>
</feature>
<evidence type="ECO:0000256" key="5">
    <source>
        <dbReference type="SAM" id="Phobius"/>
    </source>
</evidence>
<dbReference type="Gene3D" id="1.20.1250.20">
    <property type="entry name" value="MFS general substrate transporter like domains"/>
    <property type="match status" value="1"/>
</dbReference>
<keyword evidence="8" id="KW-1185">Reference proteome</keyword>
<evidence type="ECO:0000313" key="8">
    <source>
        <dbReference type="Proteomes" id="UP001311232"/>
    </source>
</evidence>
<evidence type="ECO:0000313" key="7">
    <source>
        <dbReference type="EMBL" id="KAK5620956.1"/>
    </source>
</evidence>
<dbReference type="EMBL" id="JAHHUM010000325">
    <property type="protein sequence ID" value="KAK5620956.1"/>
    <property type="molecule type" value="Genomic_DNA"/>
</dbReference>
<evidence type="ECO:0000259" key="6">
    <source>
        <dbReference type="PROSITE" id="PS50850"/>
    </source>
</evidence>
<dbReference type="Pfam" id="PF00083">
    <property type="entry name" value="Sugar_tr"/>
    <property type="match status" value="1"/>
</dbReference>
<dbReference type="InterPro" id="IPR036259">
    <property type="entry name" value="MFS_trans_sf"/>
</dbReference>
<feature type="transmembrane region" description="Helical" evidence="5">
    <location>
        <begin position="411"/>
        <end position="431"/>
    </location>
</feature>
<feature type="transmembrane region" description="Helical" evidence="5">
    <location>
        <begin position="358"/>
        <end position="380"/>
    </location>
</feature>
<evidence type="ECO:0000256" key="1">
    <source>
        <dbReference type="ARBA" id="ARBA00004141"/>
    </source>
</evidence>
<dbReference type="PROSITE" id="PS00216">
    <property type="entry name" value="SUGAR_TRANSPORT_1"/>
    <property type="match status" value="1"/>
</dbReference>
<dbReference type="InterPro" id="IPR020846">
    <property type="entry name" value="MFS_dom"/>
</dbReference>
<feature type="domain" description="Major facilitator superfamily (MFS) profile" evidence="6">
    <location>
        <begin position="88"/>
        <end position="524"/>
    </location>
</feature>
<feature type="transmembrane region" description="Helical" evidence="5">
    <location>
        <begin position="239"/>
        <end position="263"/>
    </location>
</feature>
<protein>
    <recommendedName>
        <fullName evidence="6">Major facilitator superfamily (MFS) profile domain-containing protein</fullName>
    </recommendedName>
</protein>
<name>A0AAV9SHQ9_9TELE</name>
<keyword evidence="2 5" id="KW-0812">Transmembrane</keyword>
<dbReference type="SUPFAM" id="SSF103473">
    <property type="entry name" value="MFS general substrate transporter"/>
    <property type="match status" value="1"/>
</dbReference>
<feature type="transmembrane region" description="Helical" evidence="5">
    <location>
        <begin position="269"/>
        <end position="287"/>
    </location>
</feature>
<feature type="transmembrane region" description="Helical" evidence="5">
    <location>
        <begin position="181"/>
        <end position="200"/>
    </location>
</feature>
<evidence type="ECO:0000256" key="3">
    <source>
        <dbReference type="ARBA" id="ARBA00022989"/>
    </source>
</evidence>